<dbReference type="EMBL" id="JAERRJ010000006">
    <property type="protein sequence ID" value="MBL1076064.1"/>
    <property type="molecule type" value="Genomic_DNA"/>
</dbReference>
<gene>
    <name evidence="3" type="ORF">JK358_16825</name>
</gene>
<evidence type="ECO:0000259" key="2">
    <source>
        <dbReference type="Pfam" id="PF05257"/>
    </source>
</evidence>
<feature type="domain" description="Peptidase C51" evidence="2">
    <location>
        <begin position="93"/>
        <end position="182"/>
    </location>
</feature>
<keyword evidence="4" id="KW-1185">Reference proteome</keyword>
<organism evidence="3 4">
    <name type="scientific">Nocardia acididurans</name>
    <dbReference type="NCBI Taxonomy" id="2802282"/>
    <lineage>
        <taxon>Bacteria</taxon>
        <taxon>Bacillati</taxon>
        <taxon>Actinomycetota</taxon>
        <taxon>Actinomycetes</taxon>
        <taxon>Mycobacteriales</taxon>
        <taxon>Nocardiaceae</taxon>
        <taxon>Nocardia</taxon>
    </lineage>
</organism>
<comment type="caution">
    <text evidence="3">The sequence shown here is derived from an EMBL/GenBank/DDBJ whole genome shotgun (WGS) entry which is preliminary data.</text>
</comment>
<reference evidence="3 4" key="1">
    <citation type="submission" date="2021-01" db="EMBL/GenBank/DDBJ databases">
        <title>WGS of actinomycetes isolated from Thailand.</title>
        <authorList>
            <person name="Thawai C."/>
        </authorList>
    </citation>
    <scope>NUCLEOTIDE SEQUENCE [LARGE SCALE GENOMIC DNA]</scope>
    <source>
        <strain evidence="3 4">LPG 2</strain>
    </source>
</reference>
<accession>A0ABS1M6A2</accession>
<name>A0ABS1M6A2_9NOCA</name>
<protein>
    <submittedName>
        <fullName evidence="3">CHAP domain-containing protein</fullName>
    </submittedName>
</protein>
<keyword evidence="1" id="KW-0472">Membrane</keyword>
<dbReference type="Pfam" id="PF05257">
    <property type="entry name" value="CHAP"/>
    <property type="match status" value="1"/>
</dbReference>
<keyword evidence="1" id="KW-1133">Transmembrane helix</keyword>
<dbReference type="RefSeq" id="WP_201948643.1">
    <property type="nucleotide sequence ID" value="NZ_JAERRJ010000006.1"/>
</dbReference>
<dbReference type="Proteomes" id="UP000602198">
    <property type="component" value="Unassembled WGS sequence"/>
</dbReference>
<evidence type="ECO:0000256" key="1">
    <source>
        <dbReference type="SAM" id="Phobius"/>
    </source>
</evidence>
<dbReference type="InterPro" id="IPR007921">
    <property type="entry name" value="CHAP_dom"/>
</dbReference>
<sequence>MSVQQEQAQQTGRGRRWIVTVAAVLAVLGLAVGGGVWWWQQNGTLFPLAGERLREFPAVDRSALEPAQARIVDVLQQEYERQHPGTKYSEGIDEPWCADFVSWVMREAGQPLANPNSGSWRIPGVYTLEEFYREENRFAPIDSGYRPRVGDVIMYSDSSPFNQHTNIVIAVDGDSVTTVGGNEFGKITIHEYRPADVSGLVGYGLL</sequence>
<proteinExistence type="predicted"/>
<evidence type="ECO:0000313" key="3">
    <source>
        <dbReference type="EMBL" id="MBL1076064.1"/>
    </source>
</evidence>
<feature type="transmembrane region" description="Helical" evidence="1">
    <location>
        <begin position="17"/>
        <end position="39"/>
    </location>
</feature>
<keyword evidence="1" id="KW-0812">Transmembrane</keyword>
<evidence type="ECO:0000313" key="4">
    <source>
        <dbReference type="Proteomes" id="UP000602198"/>
    </source>
</evidence>